<comment type="similarity">
    <text evidence="1">Belongs to the UPF0065 (bug) family.</text>
</comment>
<evidence type="ECO:0000313" key="3">
    <source>
        <dbReference type="Proteomes" id="UP001228044"/>
    </source>
</evidence>
<organism evidence="2 3">
    <name type="scientific">Roseateles violae</name>
    <dbReference type="NCBI Taxonomy" id="3058042"/>
    <lineage>
        <taxon>Bacteria</taxon>
        <taxon>Pseudomonadati</taxon>
        <taxon>Pseudomonadota</taxon>
        <taxon>Betaproteobacteria</taxon>
        <taxon>Burkholderiales</taxon>
        <taxon>Sphaerotilaceae</taxon>
        <taxon>Roseateles</taxon>
    </lineage>
</organism>
<dbReference type="InterPro" id="IPR005064">
    <property type="entry name" value="BUG"/>
</dbReference>
<dbReference type="SUPFAM" id="SSF53850">
    <property type="entry name" value="Periplasmic binding protein-like II"/>
    <property type="match status" value="1"/>
</dbReference>
<evidence type="ECO:0000313" key="2">
    <source>
        <dbReference type="EMBL" id="MDN3921461.1"/>
    </source>
</evidence>
<dbReference type="PANTHER" id="PTHR42928:SF5">
    <property type="entry name" value="BLR1237 PROTEIN"/>
    <property type="match status" value="1"/>
</dbReference>
<accession>A0ABT8DT21</accession>
<reference evidence="2 3" key="1">
    <citation type="submission" date="2023-06" db="EMBL/GenBank/DDBJ databases">
        <title>Pelomonas sp. PFR6 16S ribosomal RNA gene Genome sequencing and assembly.</title>
        <authorList>
            <person name="Woo H."/>
        </authorList>
    </citation>
    <scope>NUCLEOTIDE SEQUENCE [LARGE SCALE GENOMIC DNA]</scope>
    <source>
        <strain evidence="2 3">PFR6</strain>
    </source>
</reference>
<dbReference type="Proteomes" id="UP001228044">
    <property type="component" value="Unassembled WGS sequence"/>
</dbReference>
<dbReference type="InterPro" id="IPR042100">
    <property type="entry name" value="Bug_dom1"/>
</dbReference>
<dbReference type="CDD" id="cd07012">
    <property type="entry name" value="PBP2_Bug_TTT"/>
    <property type="match status" value="1"/>
</dbReference>
<dbReference type="Pfam" id="PF03401">
    <property type="entry name" value="TctC"/>
    <property type="match status" value="1"/>
</dbReference>
<comment type="caution">
    <text evidence="2">The sequence shown here is derived from an EMBL/GenBank/DDBJ whole genome shotgun (WGS) entry which is preliminary data.</text>
</comment>
<dbReference type="PANTHER" id="PTHR42928">
    <property type="entry name" value="TRICARBOXYLATE-BINDING PROTEIN"/>
    <property type="match status" value="1"/>
</dbReference>
<keyword evidence="3" id="KW-1185">Reference proteome</keyword>
<dbReference type="EMBL" id="JAUHHC010000003">
    <property type="protein sequence ID" value="MDN3921461.1"/>
    <property type="molecule type" value="Genomic_DNA"/>
</dbReference>
<gene>
    <name evidence="2" type="ORF">QWJ38_14300</name>
</gene>
<evidence type="ECO:0000256" key="1">
    <source>
        <dbReference type="ARBA" id="ARBA00006987"/>
    </source>
</evidence>
<dbReference type="PIRSF" id="PIRSF017082">
    <property type="entry name" value="YflP"/>
    <property type="match status" value="1"/>
</dbReference>
<proteinExistence type="inferred from homology"/>
<name>A0ABT8DT21_9BURK</name>
<dbReference type="Gene3D" id="3.40.190.10">
    <property type="entry name" value="Periplasmic binding protein-like II"/>
    <property type="match status" value="1"/>
</dbReference>
<dbReference type="Gene3D" id="3.40.190.150">
    <property type="entry name" value="Bordetella uptake gene, domain 1"/>
    <property type="match status" value="1"/>
</dbReference>
<dbReference type="RefSeq" id="WP_290359752.1">
    <property type="nucleotide sequence ID" value="NZ_JAUHHC010000003.1"/>
</dbReference>
<sequence>MIKIRSPIRPRSLLGAALVAVVAGTLGGVARAESYPERPITLVVGFSPGGAADTVARQLAEELSKQLGQRVNVDNRSGASGNIATSAVLSSPADGYTLLFSAVNLATNPWLSGVKYDTKTDLVMVSQITSVPVVMLVSGNSNFRQPVDLVRSAHKTEGGLKAGSGGIGTSSHLALELFSRSLNVPVIHVPYRGGAPANQALLAREVDLMFDLMSGGLKQMVDSGRMRALAVMQDKRVSALPDVKSAAELGMPPETYVRSWQGIAVKAGTPKAVVDKLHKAVVAAAASSSFSTRVGDQLGYTVVTSKQPDDFQKFYLAELARWGSLIKTANIKPE</sequence>
<protein>
    <submittedName>
        <fullName evidence="2">Tripartite tricarboxylate transporter substrate binding protein</fullName>
    </submittedName>
</protein>